<dbReference type="Gene3D" id="3.30.530.20">
    <property type="match status" value="1"/>
</dbReference>
<dbReference type="SUPFAM" id="SSF55961">
    <property type="entry name" value="Bet v1-like"/>
    <property type="match status" value="1"/>
</dbReference>
<sequence length="122" mass="13821">MAAILHSLRMTAAADDVFQAVSAADDVFRAWWRGDRKVTLRRIAMQAGQRVTWECVDGPLDWIGTDITFDLERDGDETVVRFTHANWPEGSRRFAEHTTKWASVLFALKSNLETPDAEDVLV</sequence>
<organism evidence="1 2">
    <name type="scientific">Labilithrix luteola</name>
    <dbReference type="NCBI Taxonomy" id="1391654"/>
    <lineage>
        <taxon>Bacteria</taxon>
        <taxon>Pseudomonadati</taxon>
        <taxon>Myxococcota</taxon>
        <taxon>Polyangia</taxon>
        <taxon>Polyangiales</taxon>
        <taxon>Labilitrichaceae</taxon>
        <taxon>Labilithrix</taxon>
    </lineage>
</organism>
<dbReference type="OrthoDB" id="287565at2"/>
<reference evidence="1 2" key="1">
    <citation type="submission" date="2015-08" db="EMBL/GenBank/DDBJ databases">
        <authorList>
            <person name="Babu N.S."/>
            <person name="Beckwith C.J."/>
            <person name="Beseler K.G."/>
            <person name="Brison A."/>
            <person name="Carone J.V."/>
            <person name="Caskin T.P."/>
            <person name="Diamond M."/>
            <person name="Durham M.E."/>
            <person name="Foxe J.M."/>
            <person name="Go M."/>
            <person name="Henderson B.A."/>
            <person name="Jones I.B."/>
            <person name="McGettigan J.A."/>
            <person name="Micheletti S.J."/>
            <person name="Nasrallah M.E."/>
            <person name="Ortiz D."/>
            <person name="Piller C.R."/>
            <person name="Privatt S.R."/>
            <person name="Schneider S.L."/>
            <person name="Sharp S."/>
            <person name="Smith T.C."/>
            <person name="Stanton J.D."/>
            <person name="Ullery H.E."/>
            <person name="Wilson R.J."/>
            <person name="Serrano M.G."/>
            <person name="Buck G."/>
            <person name="Lee V."/>
            <person name="Wang Y."/>
            <person name="Carvalho R."/>
            <person name="Voegtly L."/>
            <person name="Shi R."/>
            <person name="Duckworth R."/>
            <person name="Johnson A."/>
            <person name="Loviza R."/>
            <person name="Walstead R."/>
            <person name="Shah Z."/>
            <person name="Kiflezghi M."/>
            <person name="Wade K."/>
            <person name="Ball S.L."/>
            <person name="Bradley K.W."/>
            <person name="Asai D.J."/>
            <person name="Bowman C.A."/>
            <person name="Russell D.A."/>
            <person name="Pope W.H."/>
            <person name="Jacobs-Sera D."/>
            <person name="Hendrix R.W."/>
            <person name="Hatfull G.F."/>
        </authorList>
    </citation>
    <scope>NUCLEOTIDE SEQUENCE [LARGE SCALE GENOMIC DNA]</scope>
    <source>
        <strain evidence="1 2">DSM 27648</strain>
    </source>
</reference>
<evidence type="ECO:0000313" key="2">
    <source>
        <dbReference type="Proteomes" id="UP000064967"/>
    </source>
</evidence>
<proteinExistence type="predicted"/>
<dbReference type="STRING" id="1391654.AKJ09_01858"/>
<keyword evidence="2" id="KW-1185">Reference proteome</keyword>
<protein>
    <submittedName>
        <fullName evidence="1">Aha1 domain protein</fullName>
    </submittedName>
</protein>
<dbReference type="AlphaFoldDB" id="A0A0K1PQ01"/>
<dbReference type="KEGG" id="llu:AKJ09_01858"/>
<gene>
    <name evidence="1" type="ORF">AKJ09_01858</name>
</gene>
<dbReference type="Proteomes" id="UP000064967">
    <property type="component" value="Chromosome"/>
</dbReference>
<evidence type="ECO:0000313" key="1">
    <source>
        <dbReference type="EMBL" id="AKU95194.1"/>
    </source>
</evidence>
<accession>A0A0K1PQ01</accession>
<dbReference type="RefSeq" id="WP_146646683.1">
    <property type="nucleotide sequence ID" value="NZ_CP012333.1"/>
</dbReference>
<name>A0A0K1PQ01_9BACT</name>
<dbReference type="EMBL" id="CP012333">
    <property type="protein sequence ID" value="AKU95194.1"/>
    <property type="molecule type" value="Genomic_DNA"/>
</dbReference>
<dbReference type="InterPro" id="IPR023393">
    <property type="entry name" value="START-like_dom_sf"/>
</dbReference>